<keyword evidence="1" id="KW-0472">Membrane</keyword>
<reference evidence="2" key="1">
    <citation type="journal article" date="2022" name="Plant J.">
        <title>Strategies of tolerance reflected in two North American maple genomes.</title>
        <authorList>
            <person name="McEvoy S.L."/>
            <person name="Sezen U.U."/>
            <person name="Trouern-Trend A."/>
            <person name="McMahon S.M."/>
            <person name="Schaberg P.G."/>
            <person name="Yang J."/>
            <person name="Wegrzyn J.L."/>
            <person name="Swenson N.G."/>
        </authorList>
    </citation>
    <scope>NUCLEOTIDE SEQUENCE</scope>
    <source>
        <strain evidence="2">NS2018</strain>
    </source>
</reference>
<keyword evidence="1" id="KW-1133">Transmembrane helix</keyword>
<dbReference type="InterPro" id="IPR021109">
    <property type="entry name" value="Peptidase_aspartic_dom_sf"/>
</dbReference>
<dbReference type="CDD" id="cd00303">
    <property type="entry name" value="retropepsin_like"/>
    <property type="match status" value="1"/>
</dbReference>
<dbReference type="Proteomes" id="UP001168877">
    <property type="component" value="Unassembled WGS sequence"/>
</dbReference>
<dbReference type="SUPFAM" id="SSF50630">
    <property type="entry name" value="Acid proteases"/>
    <property type="match status" value="1"/>
</dbReference>
<organism evidence="2 3">
    <name type="scientific">Acer saccharum</name>
    <name type="common">Sugar maple</name>
    <dbReference type="NCBI Taxonomy" id="4024"/>
    <lineage>
        <taxon>Eukaryota</taxon>
        <taxon>Viridiplantae</taxon>
        <taxon>Streptophyta</taxon>
        <taxon>Embryophyta</taxon>
        <taxon>Tracheophyta</taxon>
        <taxon>Spermatophyta</taxon>
        <taxon>Magnoliopsida</taxon>
        <taxon>eudicotyledons</taxon>
        <taxon>Gunneridae</taxon>
        <taxon>Pentapetalae</taxon>
        <taxon>rosids</taxon>
        <taxon>malvids</taxon>
        <taxon>Sapindales</taxon>
        <taxon>Sapindaceae</taxon>
        <taxon>Hippocastanoideae</taxon>
        <taxon>Acereae</taxon>
        <taxon>Acer</taxon>
    </lineage>
</organism>
<dbReference type="EMBL" id="JAUESC010000002">
    <property type="protein sequence ID" value="KAK0603526.1"/>
    <property type="molecule type" value="Genomic_DNA"/>
</dbReference>
<gene>
    <name evidence="2" type="ORF">LWI29_005918</name>
</gene>
<keyword evidence="3" id="KW-1185">Reference proteome</keyword>
<sequence>MRVMAKIGPDEVVVLIDSGFTHNFINERVANMLQLPVVPTEPFNVKVANRRPLQCQGRFENVQVLLKGIPFVLTLYVLPLIGLDLVLGVHWLEQLGTVVCNWKQLTMEFQ</sequence>
<protein>
    <submittedName>
        <fullName evidence="2">Uncharacterized protein</fullName>
    </submittedName>
</protein>
<proteinExistence type="predicted"/>
<evidence type="ECO:0000313" key="2">
    <source>
        <dbReference type="EMBL" id="KAK0603526.1"/>
    </source>
</evidence>
<comment type="caution">
    <text evidence="2">The sequence shown here is derived from an EMBL/GenBank/DDBJ whole genome shotgun (WGS) entry which is preliminary data.</text>
</comment>
<accession>A0AA39SRF1</accession>
<reference evidence="2" key="2">
    <citation type="submission" date="2023-06" db="EMBL/GenBank/DDBJ databases">
        <authorList>
            <person name="Swenson N.G."/>
            <person name="Wegrzyn J.L."/>
            <person name="Mcevoy S.L."/>
        </authorList>
    </citation>
    <scope>NUCLEOTIDE SEQUENCE</scope>
    <source>
        <strain evidence="2">NS2018</strain>
        <tissue evidence="2">Leaf</tissue>
    </source>
</reference>
<keyword evidence="1" id="KW-0812">Transmembrane</keyword>
<dbReference type="Gene3D" id="2.40.70.10">
    <property type="entry name" value="Acid Proteases"/>
    <property type="match status" value="1"/>
</dbReference>
<dbReference type="AlphaFoldDB" id="A0AA39SRF1"/>
<feature type="transmembrane region" description="Helical" evidence="1">
    <location>
        <begin position="68"/>
        <end position="92"/>
    </location>
</feature>
<evidence type="ECO:0000256" key="1">
    <source>
        <dbReference type="SAM" id="Phobius"/>
    </source>
</evidence>
<evidence type="ECO:0000313" key="3">
    <source>
        <dbReference type="Proteomes" id="UP001168877"/>
    </source>
</evidence>
<dbReference type="Pfam" id="PF08284">
    <property type="entry name" value="RVP_2"/>
    <property type="match status" value="1"/>
</dbReference>
<name>A0AA39SRF1_ACESA</name>